<reference evidence="1 2" key="1">
    <citation type="journal article" date="2013" name="BMC Genomics">
        <title>Genome sequencing and comparative genomics of honey bee microsporidia, Nosema apis reveal novel insights into host-parasite interactions.</title>
        <authorList>
            <person name="Chen Yp."/>
            <person name="Pettis J.S."/>
            <person name="Zhao Y."/>
            <person name="Liu X."/>
            <person name="Tallon L.J."/>
            <person name="Sadzewicz L.D."/>
            <person name="Li R."/>
            <person name="Zheng H."/>
            <person name="Huang S."/>
            <person name="Zhang X."/>
            <person name="Hamilton M.C."/>
            <person name="Pernal S.F."/>
            <person name="Melathopoulos A.P."/>
            <person name="Yan X."/>
            <person name="Evans J.D."/>
        </authorList>
    </citation>
    <scope>NUCLEOTIDE SEQUENCE [LARGE SCALE GENOMIC DNA]</scope>
    <source>
        <strain evidence="1 2">BRL 01</strain>
    </source>
</reference>
<dbReference type="Proteomes" id="UP000053780">
    <property type="component" value="Unassembled WGS sequence"/>
</dbReference>
<keyword evidence="2" id="KW-1185">Reference proteome</keyword>
<name>T0M8K8_9MICR</name>
<sequence>MTNRGIPGNIYEYEFYLEKMNDLLIKIREWYKKAKMCLEIQVDEELIKVMFDVRNDVECVLSVYEVGYEQSKEKVCVVDMCGVFE</sequence>
<evidence type="ECO:0000313" key="1">
    <source>
        <dbReference type="EMBL" id="EQB59771.1"/>
    </source>
</evidence>
<proteinExistence type="predicted"/>
<organism evidence="1 2">
    <name type="scientific">Vairimorpha apis BRL 01</name>
    <dbReference type="NCBI Taxonomy" id="1037528"/>
    <lineage>
        <taxon>Eukaryota</taxon>
        <taxon>Fungi</taxon>
        <taxon>Fungi incertae sedis</taxon>
        <taxon>Microsporidia</taxon>
        <taxon>Nosematidae</taxon>
        <taxon>Vairimorpha</taxon>
    </lineage>
</organism>
<gene>
    <name evidence="1" type="ORF">NAPIS_ORF02665</name>
</gene>
<dbReference type="HOGENOM" id="CLU_2513199_0_0_1"/>
<protein>
    <submittedName>
        <fullName evidence="1">Uncharacterized protein</fullName>
    </submittedName>
</protein>
<dbReference type="OrthoDB" id="2190800at2759"/>
<dbReference type="EMBL" id="KE647366">
    <property type="protein sequence ID" value="EQB59771.1"/>
    <property type="molecule type" value="Genomic_DNA"/>
</dbReference>
<dbReference type="AlphaFoldDB" id="T0M8K8"/>
<evidence type="ECO:0000313" key="2">
    <source>
        <dbReference type="Proteomes" id="UP000053780"/>
    </source>
</evidence>
<accession>T0M8K8</accession>
<dbReference type="VEuPathDB" id="MicrosporidiaDB:NAPIS_ORF02665"/>